<dbReference type="EMBL" id="ATLV01022416">
    <property type="status" value="NOT_ANNOTATED_CDS"/>
    <property type="molecule type" value="Genomic_DNA"/>
</dbReference>
<organism evidence="1">
    <name type="scientific">Anopheles sinensis</name>
    <name type="common">Mosquito</name>
    <dbReference type="NCBI Taxonomy" id="74873"/>
    <lineage>
        <taxon>Eukaryota</taxon>
        <taxon>Metazoa</taxon>
        <taxon>Ecdysozoa</taxon>
        <taxon>Arthropoda</taxon>
        <taxon>Hexapoda</taxon>
        <taxon>Insecta</taxon>
        <taxon>Pterygota</taxon>
        <taxon>Neoptera</taxon>
        <taxon>Endopterygota</taxon>
        <taxon>Diptera</taxon>
        <taxon>Nematocera</taxon>
        <taxon>Culicoidea</taxon>
        <taxon>Culicidae</taxon>
        <taxon>Anophelinae</taxon>
        <taxon>Anopheles</taxon>
    </lineage>
</organism>
<evidence type="ECO:0000313" key="1">
    <source>
        <dbReference type="EMBL" id="KFB47649.1"/>
    </source>
</evidence>
<dbReference type="AlphaFoldDB" id="A0A084WBQ5"/>
<dbReference type="VEuPathDB" id="VectorBase:ASIC015691"/>
<keyword evidence="3" id="KW-1185">Reference proteome</keyword>
<gene>
    <name evidence="1" type="ORF">ZHAS_00015691</name>
</gene>
<reference evidence="2" key="2">
    <citation type="submission" date="2020-05" db="UniProtKB">
        <authorList>
            <consortium name="EnsemblMetazoa"/>
        </authorList>
    </citation>
    <scope>IDENTIFICATION</scope>
</reference>
<reference evidence="1 3" key="1">
    <citation type="journal article" date="2014" name="BMC Genomics">
        <title>Genome sequence of Anopheles sinensis provides insight into genetics basis of mosquito competence for malaria parasites.</title>
        <authorList>
            <person name="Zhou D."/>
            <person name="Zhang D."/>
            <person name="Ding G."/>
            <person name="Shi L."/>
            <person name="Hou Q."/>
            <person name="Ye Y."/>
            <person name="Xu Y."/>
            <person name="Zhou H."/>
            <person name="Xiong C."/>
            <person name="Li S."/>
            <person name="Yu J."/>
            <person name="Hong S."/>
            <person name="Yu X."/>
            <person name="Zou P."/>
            <person name="Chen C."/>
            <person name="Chang X."/>
            <person name="Wang W."/>
            <person name="Lv Y."/>
            <person name="Sun Y."/>
            <person name="Ma L."/>
            <person name="Shen B."/>
            <person name="Zhu C."/>
        </authorList>
    </citation>
    <scope>NUCLEOTIDE SEQUENCE [LARGE SCALE GENOMIC DNA]</scope>
</reference>
<accession>A0A084WBQ5</accession>
<protein>
    <submittedName>
        <fullName evidence="1 2">Uncharacterized protein</fullName>
    </submittedName>
</protein>
<dbReference type="EMBL" id="KE525332">
    <property type="protein sequence ID" value="KFB47649.1"/>
    <property type="molecule type" value="Genomic_DNA"/>
</dbReference>
<evidence type="ECO:0000313" key="3">
    <source>
        <dbReference type="Proteomes" id="UP000030765"/>
    </source>
</evidence>
<evidence type="ECO:0000313" key="2">
    <source>
        <dbReference type="EnsemblMetazoa" id="ASIC015691-PA"/>
    </source>
</evidence>
<name>A0A084WBQ5_ANOSI</name>
<proteinExistence type="predicted"/>
<dbReference type="EnsemblMetazoa" id="ASIC015691-RA">
    <property type="protein sequence ID" value="ASIC015691-PA"/>
    <property type="gene ID" value="ASIC015691"/>
</dbReference>
<dbReference type="Proteomes" id="UP000030765">
    <property type="component" value="Unassembled WGS sequence"/>
</dbReference>
<sequence length="74" mass="8280">MEQDPFLGTALLSTAYVRMRATRWASRPLQTEEHELTIRGQSIRSVRTEAANGWPVGRVFECIGGEGGEETSER</sequence>